<dbReference type="Gene3D" id="3.90.660.10">
    <property type="match status" value="1"/>
</dbReference>
<dbReference type="PANTHER" id="PTHR16128:SF5">
    <property type="entry name" value="FAD_NAD(P)-BINDING OXIDOREDUCTASE FAMILY PROTEIN"/>
    <property type="match status" value="1"/>
</dbReference>
<dbReference type="Proteomes" id="UP001056708">
    <property type="component" value="Chromosome"/>
</dbReference>
<keyword evidence="3" id="KW-1185">Reference proteome</keyword>
<dbReference type="Pfam" id="PF13450">
    <property type="entry name" value="NAD_binding_8"/>
    <property type="match status" value="1"/>
</dbReference>
<reference evidence="2" key="1">
    <citation type="submission" date="2022-06" db="EMBL/GenBank/DDBJ databases">
        <title>Genome sequence of Phormidium yuhuli AB48 isolated from an industrial photobioreactor environment.</title>
        <authorList>
            <person name="Qiu Y."/>
            <person name="Noonan A.J.C."/>
            <person name="Dofher K."/>
            <person name="Koch M."/>
            <person name="Kieft B."/>
            <person name="Lin X."/>
            <person name="Ziels R.M."/>
            <person name="Hallam S.J."/>
        </authorList>
    </citation>
    <scope>NUCLEOTIDE SEQUENCE</scope>
    <source>
        <strain evidence="2">AB48</strain>
    </source>
</reference>
<feature type="domain" description="Amine oxidase" evidence="1">
    <location>
        <begin position="101"/>
        <end position="341"/>
    </location>
</feature>
<gene>
    <name evidence="2" type="ORF">NEA10_03590</name>
</gene>
<protein>
    <submittedName>
        <fullName evidence="2">FAD-dependent oxidoreductase</fullName>
    </submittedName>
</protein>
<dbReference type="InterPro" id="IPR002937">
    <property type="entry name" value="Amino_oxidase"/>
</dbReference>
<dbReference type="RefSeq" id="WP_252663851.1">
    <property type="nucleotide sequence ID" value="NZ_CP098611.1"/>
</dbReference>
<organism evidence="2 3">
    <name type="scientific">Phormidium yuhuli AB48</name>
    <dbReference type="NCBI Taxonomy" id="2940671"/>
    <lineage>
        <taxon>Bacteria</taxon>
        <taxon>Bacillati</taxon>
        <taxon>Cyanobacteriota</taxon>
        <taxon>Cyanophyceae</taxon>
        <taxon>Oscillatoriophycideae</taxon>
        <taxon>Oscillatoriales</taxon>
        <taxon>Oscillatoriaceae</taxon>
        <taxon>Phormidium</taxon>
        <taxon>Phormidium yuhuli</taxon>
    </lineage>
</organism>
<dbReference type="EMBL" id="CP098611">
    <property type="protein sequence ID" value="USR91822.1"/>
    <property type="molecule type" value="Genomic_DNA"/>
</dbReference>
<sequence length="361" mass="39265">MRVDIAVVGAGLAGLMAALPLEAAGYSVLLLEKSRGLGGRLASYRLNGSRCDRGVRYLTEEGRLLSGFVRSLCQRGVLEPWIEQGHIDTPEGIGLDSPRTHYVAPQGMSQIAKELGQGLTVWYSRRVQTLTAESEGWRLALEAVKEGSESPLEVRAKAVILAIPAPQALPIVETLPEIPPETIAPLAAVTYDPCLTLLAQYPQNGVPAEIPWRSLECPNDPDVSWLGLDSSKGTPSQPRSDRPLVVINSSPEFGRSHIDDEDVTPVIEHLLNQGAAHVGDWLKTPETTHLHRWRYAFPRHTWSQDSLVLPTPHPLICCGDWCGSHQVETALRSGLAAASAINAQLQQHPLPPLSQLMNSQS</sequence>
<accession>A0ABY5ASL5</accession>
<name>A0ABY5ASL5_9CYAN</name>
<dbReference type="InterPro" id="IPR036188">
    <property type="entry name" value="FAD/NAD-bd_sf"/>
</dbReference>
<dbReference type="Gene3D" id="3.50.50.60">
    <property type="entry name" value="FAD/NAD(P)-binding domain"/>
    <property type="match status" value="1"/>
</dbReference>
<dbReference type="PANTHER" id="PTHR16128">
    <property type="entry name" value="FAD/NAD(P)-BINDING OXIDOREDUCTASE FAMILY PROTEIN"/>
    <property type="match status" value="1"/>
</dbReference>
<dbReference type="SUPFAM" id="SSF51905">
    <property type="entry name" value="FAD/NAD(P)-binding domain"/>
    <property type="match status" value="1"/>
</dbReference>
<dbReference type="Pfam" id="PF01593">
    <property type="entry name" value="Amino_oxidase"/>
    <property type="match status" value="1"/>
</dbReference>
<evidence type="ECO:0000313" key="2">
    <source>
        <dbReference type="EMBL" id="USR91822.1"/>
    </source>
</evidence>
<evidence type="ECO:0000259" key="1">
    <source>
        <dbReference type="Pfam" id="PF01593"/>
    </source>
</evidence>
<proteinExistence type="predicted"/>
<evidence type="ECO:0000313" key="3">
    <source>
        <dbReference type="Proteomes" id="UP001056708"/>
    </source>
</evidence>